<dbReference type="InterPro" id="IPR054464">
    <property type="entry name" value="ULD_fung"/>
</dbReference>
<feature type="region of interest" description="Disordered" evidence="1">
    <location>
        <begin position="93"/>
        <end position="295"/>
    </location>
</feature>
<evidence type="ECO:0000256" key="2">
    <source>
        <dbReference type="SAM" id="Phobius"/>
    </source>
</evidence>
<comment type="caution">
    <text evidence="4">The sequence shown here is derived from an EMBL/GenBank/DDBJ whole genome shotgun (WGS) entry which is preliminary data.</text>
</comment>
<keyword evidence="2" id="KW-0812">Transmembrane</keyword>
<sequence>MEKTPPEGTLHPLRFKDAVGRKYSFPFDMVQTWAGMEELIKQAFLQVDVLGPHVQEGHYDLIGPDGEIILPQVWERLVQPDWAVTMTMWPMDKLPPLGPQQPHMRHGAPPPPQNFWPGGQPPTTSGIPPPGFRPSGQHPTTSGLPQWLNGERPRDQTRKQTRPTMPGMMPPPGWRGAGPHPPPHIINLAPPKPSKSSKKKQDSNWVSFLSGKPSKKKSSKKDPPPPHSPSAKTDSSVSSRVPSTVGPARRPQPKFGGGPFQSSRKSRAQDEEDVISRSEHSDYTSETSDPQRKARIDAREQGLIIVTRSETQGHRVIRHPTFPILEKNPLPIDRQAFSAARLYQDEVSEGTVCLELTKSGSGITNNFASNDADHMRWLNVTRNVLDLNEFENIALNREDLAVNQDVRLAMESIFKTLQDKKLGKSRNTWYIKTGTVIRCDVDSDGKTKASALFVSIPQLQADSFNRTTNVQLRKGICLPRRLHETFHPYDTSLTRDKNQLFRSHEGAQSDEVLWIGDTWSAVRDQLSIIEDDDSILDFELLITGGEAVTAKSWSRLVQKPEQSVIKLVVEWVVPDGSESDRDSIKSTVQDDEMPPPFPGEFETDKQDAASKGSILRFKYLNMTPDGIKCPDCNSQKIYDNIESAIDHLRKRHCAGSTLGTRLVEYLTPLSEAKDSRLREECSEVLRTCRDTMVSITRRLRDIQDTMVFDGQFQKPAQVPMLLDEMYWFYNYEVDEQKLGNLVLDGKIRAKYQLIKDIGRAAETFTKDAERALVSSTHSNSKRKEDVVKFFTSVGPHCVATQIICNLLRRPIQNNASAAELYQAYCTDYGSQVFRHPSKRQIPAIGAIADELARLRTVTEWQQKLVSSLRTVLSPETHLESTKGMRDKMFAIEDYILDKTDEELQEQFDMISSSLDQCKDLIESVNELMEIMSDDHNRAILVFTVVTVVFLPMSFIATYLSMNGGPSEAHWAGQMQIESTKKRLSQDLVIGVSTDESEGSEEAFLDPSTNAELYMMAS</sequence>
<dbReference type="Gene3D" id="1.20.58.340">
    <property type="entry name" value="Magnesium transport protein CorA, transmembrane region"/>
    <property type="match status" value="1"/>
</dbReference>
<protein>
    <recommendedName>
        <fullName evidence="3">Ubiquitin-like domain-containing protein</fullName>
    </recommendedName>
</protein>
<keyword evidence="5" id="KW-1185">Reference proteome</keyword>
<dbReference type="GO" id="GO:0046873">
    <property type="term" value="F:metal ion transmembrane transporter activity"/>
    <property type="evidence" value="ECO:0007669"/>
    <property type="project" value="InterPro"/>
</dbReference>
<feature type="transmembrane region" description="Helical" evidence="2">
    <location>
        <begin position="938"/>
        <end position="959"/>
    </location>
</feature>
<organism evidence="4 5">
    <name type="scientific">Cylindrodendrum hubeiense</name>
    <dbReference type="NCBI Taxonomy" id="595255"/>
    <lineage>
        <taxon>Eukaryota</taxon>
        <taxon>Fungi</taxon>
        <taxon>Dikarya</taxon>
        <taxon>Ascomycota</taxon>
        <taxon>Pezizomycotina</taxon>
        <taxon>Sordariomycetes</taxon>
        <taxon>Hypocreomycetidae</taxon>
        <taxon>Hypocreales</taxon>
        <taxon>Nectriaceae</taxon>
        <taxon>Cylindrodendrum</taxon>
    </lineage>
</organism>
<dbReference type="GO" id="GO:0016020">
    <property type="term" value="C:membrane"/>
    <property type="evidence" value="ECO:0007669"/>
    <property type="project" value="InterPro"/>
</dbReference>
<dbReference type="OrthoDB" id="5093624at2759"/>
<gene>
    <name evidence="4" type="ORF">G7Z17_g6360</name>
</gene>
<feature type="compositionally biased region" description="Basic and acidic residues" evidence="1">
    <location>
        <begin position="274"/>
        <end position="295"/>
    </location>
</feature>
<feature type="compositionally biased region" description="Pro residues" evidence="1">
    <location>
        <begin position="168"/>
        <end position="184"/>
    </location>
</feature>
<dbReference type="InterPro" id="IPR050829">
    <property type="entry name" value="CorA_MIT"/>
</dbReference>
<evidence type="ECO:0000256" key="1">
    <source>
        <dbReference type="SAM" id="MobiDB-lite"/>
    </source>
</evidence>
<feature type="compositionally biased region" description="Polar residues" evidence="1">
    <location>
        <begin position="231"/>
        <end position="242"/>
    </location>
</feature>
<dbReference type="PANTHER" id="PTHR47685:SF1">
    <property type="entry name" value="MAGNESIUM TRANSPORT PROTEIN CORA"/>
    <property type="match status" value="1"/>
</dbReference>
<dbReference type="PANTHER" id="PTHR47685">
    <property type="entry name" value="MAGNESIUM TRANSPORT PROTEIN CORA"/>
    <property type="match status" value="1"/>
</dbReference>
<evidence type="ECO:0000313" key="5">
    <source>
        <dbReference type="Proteomes" id="UP000722485"/>
    </source>
</evidence>
<evidence type="ECO:0000259" key="3">
    <source>
        <dbReference type="Pfam" id="PF22893"/>
    </source>
</evidence>
<dbReference type="AlphaFoldDB" id="A0A9P5HA22"/>
<dbReference type="Pfam" id="PF22893">
    <property type="entry name" value="ULD_2"/>
    <property type="match status" value="1"/>
</dbReference>
<evidence type="ECO:0000313" key="4">
    <source>
        <dbReference type="EMBL" id="KAF7549480.1"/>
    </source>
</evidence>
<accession>A0A9P5HA22</accession>
<name>A0A9P5HA22_9HYPO</name>
<feature type="region of interest" description="Disordered" evidence="1">
    <location>
        <begin position="576"/>
        <end position="606"/>
    </location>
</feature>
<keyword evidence="2" id="KW-1133">Transmembrane helix</keyword>
<dbReference type="EMBL" id="JAANBB010000121">
    <property type="protein sequence ID" value="KAF7549480.1"/>
    <property type="molecule type" value="Genomic_DNA"/>
</dbReference>
<proteinExistence type="predicted"/>
<feature type="domain" description="Ubiquitin-like" evidence="3">
    <location>
        <begin position="11"/>
        <end position="91"/>
    </location>
</feature>
<dbReference type="Pfam" id="PF01544">
    <property type="entry name" value="CorA"/>
    <property type="match status" value="1"/>
</dbReference>
<keyword evidence="2" id="KW-0472">Membrane</keyword>
<reference evidence="4" key="1">
    <citation type="submission" date="2020-03" db="EMBL/GenBank/DDBJ databases">
        <title>Draft Genome Sequence of Cylindrodendrum hubeiense.</title>
        <authorList>
            <person name="Buettner E."/>
            <person name="Kellner H."/>
        </authorList>
    </citation>
    <scope>NUCLEOTIDE SEQUENCE</scope>
    <source>
        <strain evidence="4">IHI 201604</strain>
    </source>
</reference>
<dbReference type="InterPro" id="IPR002523">
    <property type="entry name" value="MgTranspt_CorA/ZnTranspt_ZntB"/>
</dbReference>
<dbReference type="Proteomes" id="UP000722485">
    <property type="component" value="Unassembled WGS sequence"/>
</dbReference>